<reference evidence="2" key="1">
    <citation type="journal article" date="2014" name="Int. J. Syst. Evol. Microbiol.">
        <title>Complete genome sequence of Corynebacterium casei LMG S-19264T (=DSM 44701T), isolated from a smear-ripened cheese.</title>
        <authorList>
            <consortium name="US DOE Joint Genome Institute (JGI-PGF)"/>
            <person name="Walter F."/>
            <person name="Albersmeier A."/>
            <person name="Kalinowski J."/>
            <person name="Ruckert C."/>
        </authorList>
    </citation>
    <scope>NUCLEOTIDE SEQUENCE</scope>
    <source>
        <strain evidence="2">JCM 31740</strain>
    </source>
</reference>
<dbReference type="PROSITE" id="PS51365">
    <property type="entry name" value="RENAL_DIPEPTIDASE_2"/>
    <property type="match status" value="1"/>
</dbReference>
<reference evidence="3" key="2">
    <citation type="submission" date="2018-04" db="EMBL/GenBank/DDBJ databases">
        <title>Complete genome sequence of Sulfodiicoccus acidiphilus strain HS-1.</title>
        <authorList>
            <person name="Sakai H.D."/>
            <person name="Kurosawa N."/>
        </authorList>
    </citation>
    <scope>NUCLEOTIDE SEQUENCE [LARGE SCALE GENOMIC DNA]</scope>
    <source>
        <strain evidence="3">HS-1</strain>
    </source>
</reference>
<keyword evidence="3" id="KW-1185">Reference proteome</keyword>
<dbReference type="GO" id="GO:0070573">
    <property type="term" value="F:metallodipeptidase activity"/>
    <property type="evidence" value="ECO:0007669"/>
    <property type="project" value="InterPro"/>
</dbReference>
<organism evidence="1 3">
    <name type="scientific">Sulfodiicoccus acidiphilus</name>
    <dbReference type="NCBI Taxonomy" id="1670455"/>
    <lineage>
        <taxon>Archaea</taxon>
        <taxon>Thermoproteota</taxon>
        <taxon>Thermoprotei</taxon>
        <taxon>Sulfolobales</taxon>
        <taxon>Sulfolobaceae</taxon>
        <taxon>Sulfodiicoccus</taxon>
    </lineage>
</organism>
<evidence type="ECO:0000313" key="3">
    <source>
        <dbReference type="Proteomes" id="UP000276741"/>
    </source>
</evidence>
<accession>A0A348B539</accession>
<dbReference type="Gene3D" id="3.20.20.140">
    <property type="entry name" value="Metal-dependent hydrolases"/>
    <property type="match status" value="1"/>
</dbReference>
<dbReference type="PANTHER" id="PTHR10443">
    <property type="entry name" value="MICROSOMAL DIPEPTIDASE"/>
    <property type="match status" value="1"/>
</dbReference>
<evidence type="ECO:0000313" key="1">
    <source>
        <dbReference type="EMBL" id="BBD73291.1"/>
    </source>
</evidence>
<dbReference type="Proteomes" id="UP000276741">
    <property type="component" value="Chromosome"/>
</dbReference>
<dbReference type="KEGG" id="sacd:HS1genome_1680"/>
<gene>
    <name evidence="2" type="ORF">GCM10007116_03970</name>
    <name evidence="1" type="ORF">HS1genome_1680</name>
</gene>
<dbReference type="Pfam" id="PF01244">
    <property type="entry name" value="Peptidase_M19"/>
    <property type="match status" value="1"/>
</dbReference>
<name>A0A348B539_9CREN</name>
<protein>
    <submittedName>
        <fullName evidence="1">Peptidase</fullName>
    </submittedName>
</protein>
<proteinExistence type="predicted"/>
<reference evidence="2" key="4">
    <citation type="submission" date="2020-09" db="EMBL/GenBank/DDBJ databases">
        <authorList>
            <person name="Sun Q."/>
            <person name="Ohkuma M."/>
        </authorList>
    </citation>
    <scope>NUCLEOTIDE SEQUENCE</scope>
    <source>
        <strain evidence="2">JCM 31740</strain>
    </source>
</reference>
<evidence type="ECO:0000313" key="2">
    <source>
        <dbReference type="EMBL" id="GGT89329.1"/>
    </source>
</evidence>
<dbReference type="InterPro" id="IPR032466">
    <property type="entry name" value="Metal_Hydrolase"/>
</dbReference>
<dbReference type="Proteomes" id="UP000616143">
    <property type="component" value="Unassembled WGS sequence"/>
</dbReference>
<dbReference type="PANTHER" id="PTHR10443:SF12">
    <property type="entry name" value="DIPEPTIDASE"/>
    <property type="match status" value="1"/>
</dbReference>
<dbReference type="SUPFAM" id="SSF51556">
    <property type="entry name" value="Metallo-dependent hydrolases"/>
    <property type="match status" value="1"/>
</dbReference>
<sequence length="336" mass="37293">MSVLPSTKELREKRAYLSAMQFPPMRFVDLHQDFAFSSFAGRDVIGGNVQSSLKSLSSFQEVVVFGSLFPHVYTDDERGEALTAFYTTPNQATFSSADLLWAGIRFYLYLERSGKACLVRSLSDVNGDGVRILLSLEGTDVLRDPLDLYPLWELGVRAVGLTWNYDTKFAASRRSKRDYGLTGEGEELVKIANGLGMILDVAHSSKKTVIDVCSASKRPVIASHANVSKVKEHGRNLDDEELEAIVKTDGVVGITAIPPTLPTNDLRGLLENMNYVGETFGWRHVALGTDFLGIREENLPQGFEDVSKVVDLARELEGRAEQVLWENPIRVIRAHL</sequence>
<dbReference type="EMBL" id="BMQS01000003">
    <property type="protein sequence ID" value="GGT89329.1"/>
    <property type="molecule type" value="Genomic_DNA"/>
</dbReference>
<reference evidence="1" key="3">
    <citation type="journal article" date="2019" name="BMC Res. Notes">
        <title>Complete genome sequence of the Sulfodiicoccus acidiphilus strain HS-1T, the first crenarchaeon that lacks polB3, isolated from an acidic hot spring in Ohwaku-dani, Hakone, Japan.</title>
        <authorList>
            <person name="Sakai H.D."/>
            <person name="Kurosawa N."/>
        </authorList>
    </citation>
    <scope>NUCLEOTIDE SEQUENCE</scope>
    <source>
        <strain evidence="1">HS-1</strain>
    </source>
</reference>
<dbReference type="GO" id="GO:0006508">
    <property type="term" value="P:proteolysis"/>
    <property type="evidence" value="ECO:0007669"/>
    <property type="project" value="InterPro"/>
</dbReference>
<dbReference type="EMBL" id="AP018553">
    <property type="protein sequence ID" value="BBD73291.1"/>
    <property type="molecule type" value="Genomic_DNA"/>
</dbReference>
<dbReference type="AlphaFoldDB" id="A0A348B539"/>
<dbReference type="InterPro" id="IPR008257">
    <property type="entry name" value="Pept_M19"/>
</dbReference>